<sequence length="170" mass="18556">MLRPALIADAPAILDLRDALADWHASRGIGQWRRGQIPLREIEAQIADGQWHVLDGAAGVDAACRVLDEDPTFWEDSETADAGYIHGLMVARSRSGEGLGARVLDFAESLIAGRGWSSSRLDCMAANPGLRTYYEGRGYALRGVRAFPPDSGRYPAALFEKSLDADQRSR</sequence>
<dbReference type="InterPro" id="IPR016181">
    <property type="entry name" value="Acyl_CoA_acyltransferase"/>
</dbReference>
<reference evidence="2 3" key="1">
    <citation type="submission" date="2018-09" db="EMBL/GenBank/DDBJ databases">
        <title>Whole genome sequencing of Microbacterium oryzae strain MB-10T.</title>
        <authorList>
            <person name="Das S.K."/>
        </authorList>
    </citation>
    <scope>NUCLEOTIDE SEQUENCE [LARGE SCALE GENOMIC DNA]</scope>
    <source>
        <strain evidence="2 3">MB-10</strain>
    </source>
</reference>
<evidence type="ECO:0000259" key="1">
    <source>
        <dbReference type="PROSITE" id="PS51186"/>
    </source>
</evidence>
<accession>A0A6I6E677</accession>
<dbReference type="Proteomes" id="UP000422989">
    <property type="component" value="Chromosome"/>
</dbReference>
<dbReference type="GO" id="GO:0016747">
    <property type="term" value="F:acyltransferase activity, transferring groups other than amino-acyl groups"/>
    <property type="evidence" value="ECO:0007669"/>
    <property type="project" value="InterPro"/>
</dbReference>
<dbReference type="EMBL" id="CP032550">
    <property type="protein sequence ID" value="QGU27940.1"/>
    <property type="molecule type" value="Genomic_DNA"/>
</dbReference>
<protein>
    <submittedName>
        <fullName evidence="2">GNAT family N-acetyltransferase</fullName>
    </submittedName>
</protein>
<dbReference type="OrthoDB" id="1188001at2"/>
<name>A0A6I6E677_9MICO</name>
<dbReference type="RefSeq" id="WP_156242444.1">
    <property type="nucleotide sequence ID" value="NZ_BAAAZL010000004.1"/>
</dbReference>
<evidence type="ECO:0000313" key="2">
    <source>
        <dbReference type="EMBL" id="QGU27940.1"/>
    </source>
</evidence>
<proteinExistence type="predicted"/>
<feature type="domain" description="N-acetyltransferase" evidence="1">
    <location>
        <begin position="1"/>
        <end position="164"/>
    </location>
</feature>
<gene>
    <name evidence="2" type="ORF">D7D94_09885</name>
</gene>
<dbReference type="AlphaFoldDB" id="A0A6I6E677"/>
<dbReference type="Gene3D" id="3.40.630.30">
    <property type="match status" value="1"/>
</dbReference>
<organism evidence="2 3">
    <name type="scientific">Microbacterium oryzae</name>
    <dbReference type="NCBI Taxonomy" id="743009"/>
    <lineage>
        <taxon>Bacteria</taxon>
        <taxon>Bacillati</taxon>
        <taxon>Actinomycetota</taxon>
        <taxon>Actinomycetes</taxon>
        <taxon>Micrococcales</taxon>
        <taxon>Microbacteriaceae</taxon>
        <taxon>Microbacterium</taxon>
    </lineage>
</organism>
<dbReference type="KEGG" id="moj:D7D94_09885"/>
<dbReference type="Pfam" id="PF00583">
    <property type="entry name" value="Acetyltransf_1"/>
    <property type="match status" value="1"/>
</dbReference>
<evidence type="ECO:0000313" key="3">
    <source>
        <dbReference type="Proteomes" id="UP000422989"/>
    </source>
</evidence>
<dbReference type="InterPro" id="IPR000182">
    <property type="entry name" value="GNAT_dom"/>
</dbReference>
<dbReference type="PROSITE" id="PS51186">
    <property type="entry name" value="GNAT"/>
    <property type="match status" value="1"/>
</dbReference>
<dbReference type="SUPFAM" id="SSF55729">
    <property type="entry name" value="Acyl-CoA N-acyltransferases (Nat)"/>
    <property type="match status" value="1"/>
</dbReference>
<keyword evidence="3" id="KW-1185">Reference proteome</keyword>
<keyword evidence="2" id="KW-0808">Transferase</keyword>